<dbReference type="Pfam" id="PF21986">
    <property type="entry name" value="AH_C"/>
    <property type="match status" value="1"/>
</dbReference>
<comment type="caution">
    <text evidence="3">The sequence shown here is derived from an EMBL/GenBank/DDBJ whole genome shotgun (WGS) entry which is preliminary data.</text>
</comment>
<dbReference type="SUPFAM" id="SSF75304">
    <property type="entry name" value="Amidase signature (AS) enzymes"/>
    <property type="match status" value="1"/>
</dbReference>
<accession>A0A848FEC2</accession>
<dbReference type="NCBIfam" id="NF006043">
    <property type="entry name" value="PRK08186.1"/>
    <property type="match status" value="1"/>
</dbReference>
<dbReference type="Gene3D" id="3.90.1300.10">
    <property type="entry name" value="Amidase signature (AS) domain"/>
    <property type="match status" value="1"/>
</dbReference>
<dbReference type="EMBL" id="JABBFW010000015">
    <property type="protein sequence ID" value="NML17165.1"/>
    <property type="molecule type" value="Genomic_DNA"/>
</dbReference>
<dbReference type="InterPro" id="IPR053844">
    <property type="entry name" value="AH_C"/>
</dbReference>
<sequence>MKLQELSFDLATLRAAYLSGAVTPARVMAEVLRRIGSDAHHAWIHVEPAEALQARVAALADRDPATLPLYGIPFAVKDNIDLAGIQTTAACPDFAYVPRDSAFVVQRLVDAGAIPVGKTNLDQFATGLNGTRSPYGACRNAFDPERVSGGSSSGSAVSVALGQVSFSLGTDTAGSGRVPAAFNHLVGLKPSLGLLSARGVVPACRTLDTISVFALTAEDAHRIFAVAQAFDPADAYARPAEPHGFDFGRAPSFRLGVPRPDQREFFGDRAYADAFEAALAHAQSLGAELVEIDFGPFLETARLLYGGPWVAERYQAIRSFIEAKPEALFPVTREITLGGKAPLAADAFAAQYRLRELKRVCDAVWARVDAVITPSAPTHPTIDAMLAEPIQRNTELGLYTNFMNLLDYAAVAVPAGFTAAGLPFGVTLFAPAHQDVPLLHAAARWQRLLTGRAATLGATGAPLPPAEAVAPAVPSGQVRVAVCGAHLEGQPLNGQLTQRGARLVARTRTAPEYRFYALAGGPPLRPGLVRVSEGEEGAAIEVEVWELPARHFGSFVAGIPAPLGIGTTLLADGSRVPGFICEPLGVAGAQEITRFGGWRAFLASRAG</sequence>
<keyword evidence="4" id="KW-1185">Reference proteome</keyword>
<reference evidence="3 4" key="1">
    <citation type="submission" date="2020-04" db="EMBL/GenBank/DDBJ databases">
        <title>Azohydromonas sp. isolated from soil.</title>
        <authorList>
            <person name="Dahal R.H."/>
        </authorList>
    </citation>
    <scope>NUCLEOTIDE SEQUENCE [LARGE SCALE GENOMIC DNA]</scope>
    <source>
        <strain evidence="3 4">G-1-1-14</strain>
    </source>
</reference>
<dbReference type="RefSeq" id="WP_169162067.1">
    <property type="nucleotide sequence ID" value="NZ_JABBFW010000015.1"/>
</dbReference>
<dbReference type="InterPro" id="IPR000120">
    <property type="entry name" value="Amidase"/>
</dbReference>
<dbReference type="GO" id="GO:0004039">
    <property type="term" value="F:allophanate hydrolase activity"/>
    <property type="evidence" value="ECO:0007669"/>
    <property type="project" value="UniProtKB-EC"/>
</dbReference>
<feature type="domain" description="Allophanate hydrolase C-terminal" evidence="2">
    <location>
        <begin position="478"/>
        <end position="603"/>
    </location>
</feature>
<dbReference type="Gene3D" id="1.20.58.1700">
    <property type="match status" value="1"/>
</dbReference>
<dbReference type="PANTHER" id="PTHR11895">
    <property type="entry name" value="TRANSAMIDASE"/>
    <property type="match status" value="1"/>
</dbReference>
<gene>
    <name evidence="3" type="primary">atzF</name>
    <name evidence="3" type="ORF">HHL10_19515</name>
</gene>
<dbReference type="EC" id="3.5.1.54" evidence="3"/>
<dbReference type="PANTHER" id="PTHR11895:SF169">
    <property type="entry name" value="GLUTAMYL-TRNA(GLN) AMIDOTRANSFERASE"/>
    <property type="match status" value="1"/>
</dbReference>
<dbReference type="AlphaFoldDB" id="A0A848FEC2"/>
<keyword evidence="3" id="KW-0378">Hydrolase</keyword>
<dbReference type="NCBIfam" id="TIGR02713">
    <property type="entry name" value="allophanate_hyd"/>
    <property type="match status" value="1"/>
</dbReference>
<name>A0A848FEC2_9BURK</name>
<feature type="domain" description="Amidase" evidence="1">
    <location>
        <begin position="28"/>
        <end position="439"/>
    </location>
</feature>
<dbReference type="Proteomes" id="UP000574067">
    <property type="component" value="Unassembled WGS sequence"/>
</dbReference>
<dbReference type="InterPro" id="IPR036928">
    <property type="entry name" value="AS_sf"/>
</dbReference>
<proteinExistence type="predicted"/>
<dbReference type="InterPro" id="IPR014085">
    <property type="entry name" value="Allophanate_hydrolase"/>
</dbReference>
<evidence type="ECO:0000259" key="2">
    <source>
        <dbReference type="Pfam" id="PF21986"/>
    </source>
</evidence>
<evidence type="ECO:0000259" key="1">
    <source>
        <dbReference type="Pfam" id="PF01425"/>
    </source>
</evidence>
<evidence type="ECO:0000313" key="3">
    <source>
        <dbReference type="EMBL" id="NML17165.1"/>
    </source>
</evidence>
<evidence type="ECO:0000313" key="4">
    <source>
        <dbReference type="Proteomes" id="UP000574067"/>
    </source>
</evidence>
<dbReference type="Gene3D" id="3.10.490.10">
    <property type="entry name" value="Gamma-glutamyl cyclotransferase-like"/>
    <property type="match status" value="1"/>
</dbReference>
<protein>
    <submittedName>
        <fullName evidence="3">Allophanate hydrolase</fullName>
        <ecNumber evidence="3">3.5.1.54</ecNumber>
    </submittedName>
</protein>
<organism evidence="3 4">
    <name type="scientific">Azohydromonas caseinilytica</name>
    <dbReference type="NCBI Taxonomy" id="2728836"/>
    <lineage>
        <taxon>Bacteria</taxon>
        <taxon>Pseudomonadati</taxon>
        <taxon>Pseudomonadota</taxon>
        <taxon>Betaproteobacteria</taxon>
        <taxon>Burkholderiales</taxon>
        <taxon>Sphaerotilaceae</taxon>
        <taxon>Azohydromonas</taxon>
    </lineage>
</organism>
<dbReference type="Pfam" id="PF01425">
    <property type="entry name" value="Amidase"/>
    <property type="match status" value="1"/>
</dbReference>
<dbReference type="InterPro" id="IPR023631">
    <property type="entry name" value="Amidase_dom"/>
</dbReference>